<proteinExistence type="predicted"/>
<feature type="region of interest" description="Disordered" evidence="1">
    <location>
        <begin position="70"/>
        <end position="95"/>
    </location>
</feature>
<feature type="non-terminal residue" evidence="2">
    <location>
        <position position="95"/>
    </location>
</feature>
<feature type="compositionally biased region" description="Basic and acidic residues" evidence="1">
    <location>
        <begin position="81"/>
        <end position="95"/>
    </location>
</feature>
<evidence type="ECO:0000313" key="3">
    <source>
        <dbReference type="Proteomes" id="UP001057375"/>
    </source>
</evidence>
<keyword evidence="3" id="KW-1185">Reference proteome</keyword>
<reference evidence="2" key="1">
    <citation type="submission" date="2022-03" db="EMBL/GenBank/DDBJ databases">
        <title>Draft genome sequence of Aduncisulcus paluster, a free-living microaerophilic Fornicata.</title>
        <authorList>
            <person name="Yuyama I."/>
            <person name="Kume K."/>
            <person name="Tamura T."/>
            <person name="Inagaki Y."/>
            <person name="Hashimoto T."/>
        </authorList>
    </citation>
    <scope>NUCLEOTIDE SEQUENCE</scope>
    <source>
        <strain evidence="2">NY0171</strain>
    </source>
</reference>
<evidence type="ECO:0000313" key="2">
    <source>
        <dbReference type="EMBL" id="GKT25869.1"/>
    </source>
</evidence>
<evidence type="ECO:0000256" key="1">
    <source>
        <dbReference type="SAM" id="MobiDB-lite"/>
    </source>
</evidence>
<gene>
    <name evidence="2" type="ORF">ADUPG1_004664</name>
</gene>
<sequence>MIPDGMTPWGGQAPQMPPAPAGPPVAFPQANWNAPAAPQRAPFVPGQTPFTAARPEAPVSGWRKAVHRLSGGAINPGESSEESHRSELIDRINLP</sequence>
<feature type="compositionally biased region" description="Low complexity" evidence="1">
    <location>
        <begin position="27"/>
        <end position="42"/>
    </location>
</feature>
<feature type="region of interest" description="Disordered" evidence="1">
    <location>
        <begin position="1"/>
        <end position="57"/>
    </location>
</feature>
<comment type="caution">
    <text evidence="2">The sequence shown here is derived from an EMBL/GenBank/DDBJ whole genome shotgun (WGS) entry which is preliminary data.</text>
</comment>
<dbReference type="EMBL" id="BQXS01007160">
    <property type="protein sequence ID" value="GKT25869.1"/>
    <property type="molecule type" value="Genomic_DNA"/>
</dbReference>
<organism evidence="2 3">
    <name type="scientific">Aduncisulcus paluster</name>
    <dbReference type="NCBI Taxonomy" id="2918883"/>
    <lineage>
        <taxon>Eukaryota</taxon>
        <taxon>Metamonada</taxon>
        <taxon>Carpediemonas-like organisms</taxon>
        <taxon>Aduncisulcus</taxon>
    </lineage>
</organism>
<feature type="compositionally biased region" description="Pro residues" evidence="1">
    <location>
        <begin position="15"/>
        <end position="26"/>
    </location>
</feature>
<name>A0ABQ5K214_9EUKA</name>
<dbReference type="Proteomes" id="UP001057375">
    <property type="component" value="Unassembled WGS sequence"/>
</dbReference>
<accession>A0ABQ5K214</accession>
<protein>
    <submittedName>
        <fullName evidence="2">MinD/ParA family protein</fullName>
    </submittedName>
</protein>